<dbReference type="InterPro" id="IPR002711">
    <property type="entry name" value="HNH"/>
</dbReference>
<dbReference type="EMBL" id="FRBT01000002">
    <property type="protein sequence ID" value="SHL67031.1"/>
    <property type="molecule type" value="Genomic_DNA"/>
</dbReference>
<evidence type="ECO:0000259" key="1">
    <source>
        <dbReference type="Pfam" id="PF01844"/>
    </source>
</evidence>
<protein>
    <submittedName>
        <fullName evidence="2">HNH endonuclease</fullName>
    </submittedName>
</protein>
<dbReference type="GO" id="GO:0004519">
    <property type="term" value="F:endonuclease activity"/>
    <property type="evidence" value="ECO:0007669"/>
    <property type="project" value="UniProtKB-KW"/>
</dbReference>
<feature type="domain" description="HNH" evidence="1">
    <location>
        <begin position="213"/>
        <end position="266"/>
    </location>
</feature>
<dbReference type="STRING" id="946677.SAMN05444484_102169"/>
<dbReference type="Proteomes" id="UP000184028">
    <property type="component" value="Unassembled WGS sequence"/>
</dbReference>
<accession>A0A1M7CIC1</accession>
<reference evidence="3" key="1">
    <citation type="submission" date="2016-11" db="EMBL/GenBank/DDBJ databases">
        <authorList>
            <person name="Varghese N."/>
            <person name="Submissions S."/>
        </authorList>
    </citation>
    <scope>NUCLEOTIDE SEQUENCE [LARGE SCALE GENOMIC DNA]</scope>
    <source>
        <strain evidence="3">DSM 24724</strain>
    </source>
</reference>
<organism evidence="2 3">
    <name type="scientific">Flavobacterium chilense</name>
    <dbReference type="NCBI Taxonomy" id="946677"/>
    <lineage>
        <taxon>Bacteria</taxon>
        <taxon>Pseudomonadati</taxon>
        <taxon>Bacteroidota</taxon>
        <taxon>Flavobacteriia</taxon>
        <taxon>Flavobacteriales</taxon>
        <taxon>Flavobacteriaceae</taxon>
        <taxon>Flavobacterium</taxon>
    </lineage>
</organism>
<dbReference type="AlphaFoldDB" id="A0A1M7CIC1"/>
<sequence>MLNPLNVKWIKSVTRDNGKAWAYTNYNLGDTFLLNFSKNPKWYPTNYLKAKPGEIIVLFQSMLQTLEYPAGWYMTHLITPLDNHIDKIDNTLHPYVRLVGVVGKPRNSNPINNEWSLYKCNRGQICKIDTIENKNRDLTILQKQEFISNLFEIDTHLLENLSNIEFEQIDFYENGVEEGSEKTKLKLHKYKERNADIIIKAKNQASLLNKLYCEVCSFNFADEYPNLGEGFIECHHKNPIATGGIRITKVEDLAIVCSNCHRMLHRKNNIGKYYSVDELKSIIKNKI</sequence>
<dbReference type="GO" id="GO:0008270">
    <property type="term" value="F:zinc ion binding"/>
    <property type="evidence" value="ECO:0007669"/>
    <property type="project" value="InterPro"/>
</dbReference>
<name>A0A1M7CIC1_9FLAO</name>
<gene>
    <name evidence="2" type="ORF">SAMN05444484_102169</name>
</gene>
<evidence type="ECO:0000313" key="3">
    <source>
        <dbReference type="Proteomes" id="UP000184028"/>
    </source>
</evidence>
<dbReference type="GO" id="GO:0003676">
    <property type="term" value="F:nucleic acid binding"/>
    <property type="evidence" value="ECO:0007669"/>
    <property type="project" value="InterPro"/>
</dbReference>
<keyword evidence="3" id="KW-1185">Reference proteome</keyword>
<keyword evidence="2" id="KW-0540">Nuclease</keyword>
<dbReference type="RefSeq" id="WP_068841627.1">
    <property type="nucleotide sequence ID" value="NZ_FRBT01000002.1"/>
</dbReference>
<proteinExistence type="predicted"/>
<evidence type="ECO:0000313" key="2">
    <source>
        <dbReference type="EMBL" id="SHL67031.1"/>
    </source>
</evidence>
<dbReference type="Pfam" id="PF01844">
    <property type="entry name" value="HNH"/>
    <property type="match status" value="1"/>
</dbReference>
<keyword evidence="2" id="KW-0378">Hydrolase</keyword>
<keyword evidence="2" id="KW-0255">Endonuclease</keyword>